<dbReference type="Pfam" id="PF01636">
    <property type="entry name" value="APH"/>
    <property type="match status" value="1"/>
</dbReference>
<gene>
    <name evidence="2" type="ORF">BKA15_006814</name>
</gene>
<comment type="caution">
    <text evidence="2">The sequence shown here is derived from an EMBL/GenBank/DDBJ whole genome shotgun (WGS) entry which is preliminary data.</text>
</comment>
<evidence type="ECO:0000313" key="3">
    <source>
        <dbReference type="Proteomes" id="UP000569914"/>
    </source>
</evidence>
<feature type="domain" description="Aminoglycoside phosphotransferase" evidence="1">
    <location>
        <begin position="163"/>
        <end position="328"/>
    </location>
</feature>
<sequence length="364" mass="38530">MITDRALPGLPILLETDGVTQLRYKPGTSCVAAIARPDGPAFGYAVSPAARPKLDKLIRKAPPGTIIDHDQERNLIMARAAADRDLPALADPAAAAVSLLPGPPPAFRTLAYKPQRRWVALASQVGHEPVLLRAYRRTTVADAYLRLARFDRLAGTRRSLGWDADYAVIATSFEPGESLAELIESGAATDAMLTGCGAALARLHDHQPFPGAPVREADPAATVALLGVLLSDQASRAQGILDRLRATAPARVPPVPCHGDFSADQVIIPPAGSTRTEPTLIDFDRSGLGDPAADLAGLSAAGLGPDAVDRVLAGYRTVRPVPAGLDWHRARALLLRAADPFRTASPDWPADILANLDRLEEAMP</sequence>
<protein>
    <recommendedName>
        <fullName evidence="1">Aminoglycoside phosphotransferase domain-containing protein</fullName>
    </recommendedName>
</protein>
<dbReference type="InterPro" id="IPR011009">
    <property type="entry name" value="Kinase-like_dom_sf"/>
</dbReference>
<dbReference type="Gene3D" id="3.90.1200.10">
    <property type="match status" value="1"/>
</dbReference>
<reference evidence="2 3" key="1">
    <citation type="submission" date="2020-07" db="EMBL/GenBank/DDBJ databases">
        <title>Sequencing the genomes of 1000 actinobacteria strains.</title>
        <authorList>
            <person name="Klenk H.-P."/>
        </authorList>
    </citation>
    <scope>NUCLEOTIDE SEQUENCE [LARGE SCALE GENOMIC DNA]</scope>
    <source>
        <strain evidence="2 3">DSM 22083</strain>
    </source>
</reference>
<dbReference type="InterPro" id="IPR002575">
    <property type="entry name" value="Aminoglycoside_PTrfase"/>
</dbReference>
<dbReference type="EMBL" id="JACCBU010000001">
    <property type="protein sequence ID" value="NYE75485.1"/>
    <property type="molecule type" value="Genomic_DNA"/>
</dbReference>
<evidence type="ECO:0000259" key="1">
    <source>
        <dbReference type="Pfam" id="PF01636"/>
    </source>
</evidence>
<organism evidence="2 3">
    <name type="scientific">Microlunatus parietis</name>
    <dbReference type="NCBI Taxonomy" id="682979"/>
    <lineage>
        <taxon>Bacteria</taxon>
        <taxon>Bacillati</taxon>
        <taxon>Actinomycetota</taxon>
        <taxon>Actinomycetes</taxon>
        <taxon>Propionibacteriales</taxon>
        <taxon>Propionibacteriaceae</taxon>
        <taxon>Microlunatus</taxon>
    </lineage>
</organism>
<dbReference type="RefSeq" id="WP_179757979.1">
    <property type="nucleotide sequence ID" value="NZ_JACCBU010000001.1"/>
</dbReference>
<name>A0A7Y9IET2_9ACTN</name>
<keyword evidence="3" id="KW-1185">Reference proteome</keyword>
<evidence type="ECO:0000313" key="2">
    <source>
        <dbReference type="EMBL" id="NYE75485.1"/>
    </source>
</evidence>
<accession>A0A7Y9IET2</accession>
<dbReference type="AlphaFoldDB" id="A0A7Y9IET2"/>
<dbReference type="SUPFAM" id="SSF56112">
    <property type="entry name" value="Protein kinase-like (PK-like)"/>
    <property type="match status" value="1"/>
</dbReference>
<dbReference type="Proteomes" id="UP000569914">
    <property type="component" value="Unassembled WGS sequence"/>
</dbReference>
<proteinExistence type="predicted"/>